<dbReference type="Gene3D" id="3.60.21.10">
    <property type="match status" value="1"/>
</dbReference>
<evidence type="ECO:0000256" key="3">
    <source>
        <dbReference type="ARBA" id="ARBA00022989"/>
    </source>
</evidence>
<evidence type="ECO:0000256" key="1">
    <source>
        <dbReference type="ARBA" id="ARBA00004141"/>
    </source>
</evidence>
<dbReference type="GO" id="GO:0005783">
    <property type="term" value="C:endoplasmic reticulum"/>
    <property type="evidence" value="ECO:0007669"/>
    <property type="project" value="TreeGrafter"/>
</dbReference>
<organism evidence="7 8">
    <name type="scientific">Absidia repens</name>
    <dbReference type="NCBI Taxonomy" id="90262"/>
    <lineage>
        <taxon>Eukaryota</taxon>
        <taxon>Fungi</taxon>
        <taxon>Fungi incertae sedis</taxon>
        <taxon>Mucoromycota</taxon>
        <taxon>Mucoromycotina</taxon>
        <taxon>Mucoromycetes</taxon>
        <taxon>Mucorales</taxon>
        <taxon>Cunninghamellaceae</taxon>
        <taxon>Absidia</taxon>
    </lineage>
</organism>
<dbReference type="GO" id="GO:0006506">
    <property type="term" value="P:GPI anchor biosynthetic process"/>
    <property type="evidence" value="ECO:0007669"/>
    <property type="project" value="InterPro"/>
</dbReference>
<name>A0A1X2IIJ8_9FUNG</name>
<accession>A0A1X2IIJ8</accession>
<reference evidence="7 8" key="1">
    <citation type="submission" date="2016-07" db="EMBL/GenBank/DDBJ databases">
        <title>Pervasive Adenine N6-methylation of Active Genes in Fungi.</title>
        <authorList>
            <consortium name="DOE Joint Genome Institute"/>
            <person name="Mondo S.J."/>
            <person name="Dannebaum R.O."/>
            <person name="Kuo R.C."/>
            <person name="Labutti K."/>
            <person name="Haridas S."/>
            <person name="Kuo A."/>
            <person name="Salamov A."/>
            <person name="Ahrendt S.R."/>
            <person name="Lipzen A."/>
            <person name="Sullivan W."/>
            <person name="Andreopoulos W.B."/>
            <person name="Clum A."/>
            <person name="Lindquist E."/>
            <person name="Daum C."/>
            <person name="Ramamoorthy G.K."/>
            <person name="Gryganskyi A."/>
            <person name="Culley D."/>
            <person name="Magnuson J.K."/>
            <person name="James T.Y."/>
            <person name="O'Malley M.A."/>
            <person name="Stajich J.E."/>
            <person name="Spatafora J.W."/>
            <person name="Visel A."/>
            <person name="Grigoriev I.V."/>
        </authorList>
    </citation>
    <scope>NUCLEOTIDE SEQUENCE [LARGE SCALE GENOMIC DNA]</scope>
    <source>
        <strain evidence="7 8">NRRL 1336</strain>
    </source>
</reference>
<evidence type="ECO:0000313" key="8">
    <source>
        <dbReference type="Proteomes" id="UP000193560"/>
    </source>
</evidence>
<comment type="caution">
    <text evidence="7">The sequence shown here is derived from an EMBL/GenBank/DDBJ whole genome shotgun (WGS) entry which is preliminary data.</text>
</comment>
<dbReference type="GO" id="GO:0016787">
    <property type="term" value="F:hydrolase activity"/>
    <property type="evidence" value="ECO:0007669"/>
    <property type="project" value="InterPro"/>
</dbReference>
<dbReference type="EMBL" id="MCGE01000010">
    <property type="protein sequence ID" value="ORZ17179.1"/>
    <property type="molecule type" value="Genomic_DNA"/>
</dbReference>
<dbReference type="InterPro" id="IPR029052">
    <property type="entry name" value="Metallo-depent_PP-like"/>
</dbReference>
<keyword evidence="4 5" id="KW-0472">Membrane</keyword>
<sequence>MFWSIWKGRSLHQKRMVTVWRLIWVIMLLLGEWFVFSFSVAKCRWPATSSSSSSSLDAQYPQRLLLIADPQVTDAYSYDRTGFLLWWTEFYSDLYMRRSYRHLTSSKNPDKIVFMGDLMDGGREWGEQGWKTQLKRFYRNFNKHASIPTLYMSGNHDIGIRDGIKPEVFQRFQAQFGPTSLIHPLAYNHTLVVLDTAALTNTNRDTKMMIQQEALDVMNEMMMANQGQEKTGLRVLLSHVPLYRPEQTSCGPLRVQSRPFIYQRYGYQYQNMMNADVSHAILQSIQPDLVFSGDDHDFCEVTHAYYTPSNNNNVGGQQQQLALEYTVPTFSMSQGVRTPGYMLLQATQDKLVPQLCWLPDQLGIFIDYGLLAGLTLLSFFGRYLLQCYYGPSVDKKRTMMKRNKKEDEEQQVDNFVIGGTELMGSGSPPTTSTPTHLSSFSKTASHSSSIWACLHDIKDVAVVAFPFYIVCILFM</sequence>
<dbReference type="InterPro" id="IPR004843">
    <property type="entry name" value="Calcineurin-like_PHP"/>
</dbReference>
<dbReference type="InterPro" id="IPR033308">
    <property type="entry name" value="PGAP5/Cdc1/Ted1"/>
</dbReference>
<comment type="subcellular location">
    <subcellularLocation>
        <location evidence="1">Membrane</location>
        <topology evidence="1">Multi-pass membrane protein</topology>
    </subcellularLocation>
</comment>
<keyword evidence="3 5" id="KW-1133">Transmembrane helix</keyword>
<evidence type="ECO:0000256" key="5">
    <source>
        <dbReference type="SAM" id="Phobius"/>
    </source>
</evidence>
<dbReference type="OrthoDB" id="5977743at2759"/>
<dbReference type="GO" id="GO:0016020">
    <property type="term" value="C:membrane"/>
    <property type="evidence" value="ECO:0007669"/>
    <property type="project" value="UniProtKB-SubCell"/>
</dbReference>
<dbReference type="STRING" id="90262.A0A1X2IIJ8"/>
<dbReference type="PANTHER" id="PTHR13315">
    <property type="entry name" value="METALLO PHOSPHOESTERASE RELATED"/>
    <property type="match status" value="1"/>
</dbReference>
<keyword evidence="8" id="KW-1185">Reference proteome</keyword>
<protein>
    <submittedName>
        <fullName evidence="7">Metallo-dependent phosphatase-like protein</fullName>
    </submittedName>
</protein>
<dbReference type="SUPFAM" id="SSF56300">
    <property type="entry name" value="Metallo-dependent phosphatases"/>
    <property type="match status" value="1"/>
</dbReference>
<keyword evidence="2 5" id="KW-0812">Transmembrane</keyword>
<proteinExistence type="predicted"/>
<evidence type="ECO:0000313" key="7">
    <source>
        <dbReference type="EMBL" id="ORZ17179.1"/>
    </source>
</evidence>
<dbReference type="PANTHER" id="PTHR13315:SF4">
    <property type="entry name" value="METALLOPHOSPHOESTERASE, ISOFORM E"/>
    <property type="match status" value="1"/>
</dbReference>
<dbReference type="Proteomes" id="UP000193560">
    <property type="component" value="Unassembled WGS sequence"/>
</dbReference>
<evidence type="ECO:0000259" key="6">
    <source>
        <dbReference type="Pfam" id="PF00149"/>
    </source>
</evidence>
<feature type="domain" description="Calcineurin-like phosphoesterase" evidence="6">
    <location>
        <begin position="99"/>
        <end position="297"/>
    </location>
</feature>
<evidence type="ECO:0000256" key="4">
    <source>
        <dbReference type="ARBA" id="ARBA00023136"/>
    </source>
</evidence>
<dbReference type="Pfam" id="PF00149">
    <property type="entry name" value="Metallophos"/>
    <property type="match status" value="1"/>
</dbReference>
<dbReference type="AlphaFoldDB" id="A0A1X2IIJ8"/>
<evidence type="ECO:0000256" key="2">
    <source>
        <dbReference type="ARBA" id="ARBA00022692"/>
    </source>
</evidence>
<feature type="transmembrane region" description="Helical" evidence="5">
    <location>
        <begin position="21"/>
        <end position="41"/>
    </location>
</feature>
<gene>
    <name evidence="7" type="ORF">BCR42DRAFT_414088</name>
</gene>